<dbReference type="Proteomes" id="UP000214600">
    <property type="component" value="Unassembled WGS sequence"/>
</dbReference>
<dbReference type="AlphaFoldDB" id="A0A228J020"/>
<sequence length="211" mass="23479">MTSVMASALAACSGSDKPSESEAKQAIRTALGDCQRIEIHDFKKVNGIRQQDDSYVVQAKYTLDITPSEDIKSYITGDYKQALDDANQQVSSAKQFLDDYAQAKAAWVAENPGHMDFEYYRTLSPDDQSKYNQAGGTLNINNPVTSVTRAGREKIYELLHNECPNTPNSFFSSIVADNSYKVEDFAADIKREASNIEIHMVKSDNGWQLSQ</sequence>
<comment type="caution">
    <text evidence="2">The sequence shown here is derived from an EMBL/GenBank/DDBJ whole genome shotgun (WGS) entry which is preliminary data.</text>
</comment>
<organism evidence="2 3">
    <name type="scientific">Burkholderia aenigmatica</name>
    <dbReference type="NCBI Taxonomy" id="2015348"/>
    <lineage>
        <taxon>Bacteria</taxon>
        <taxon>Pseudomonadati</taxon>
        <taxon>Pseudomonadota</taxon>
        <taxon>Betaproteobacteria</taxon>
        <taxon>Burkholderiales</taxon>
        <taxon>Burkholderiaceae</taxon>
        <taxon>Burkholderia</taxon>
        <taxon>Burkholderia cepacia complex</taxon>
    </lineage>
</organism>
<dbReference type="EMBL" id="NKFA01000004">
    <property type="protein sequence ID" value="OXI47749.1"/>
    <property type="molecule type" value="Genomic_DNA"/>
</dbReference>
<protein>
    <submittedName>
        <fullName evidence="2">Uncharacterized protein</fullName>
    </submittedName>
</protein>
<evidence type="ECO:0000313" key="3">
    <source>
        <dbReference type="Proteomes" id="UP000214600"/>
    </source>
</evidence>
<dbReference type="EMBL" id="NKFA01000061">
    <property type="protein sequence ID" value="OXI29541.1"/>
    <property type="molecule type" value="Genomic_DNA"/>
</dbReference>
<evidence type="ECO:0000313" key="1">
    <source>
        <dbReference type="EMBL" id="OXI29541.1"/>
    </source>
</evidence>
<proteinExistence type="predicted"/>
<reference evidence="2 3" key="3">
    <citation type="submission" date="2017-08" db="EMBL/GenBank/DDBJ databases">
        <title>WGS of novel Burkholderia cepaca complex species.</title>
        <authorList>
            <person name="Lipuma J."/>
            <person name="Spilker T."/>
        </authorList>
    </citation>
    <scope>NUCLEOTIDE SEQUENCE [LARGE SCALE GENOMIC DNA]</scope>
    <source>
        <strain evidence="2 3">AU17325</strain>
    </source>
</reference>
<accession>A0A228J020</accession>
<name>A0A228J020_9BURK</name>
<reference evidence="3" key="2">
    <citation type="submission" date="2017-06" db="EMBL/GenBank/DDBJ databases">
        <authorList>
            <person name="LiPuma J."/>
            <person name="Spilker T."/>
        </authorList>
    </citation>
    <scope>NUCLEOTIDE SEQUENCE [LARGE SCALE GENOMIC DNA]</scope>
    <source>
        <strain evidence="3">AU17325</strain>
    </source>
</reference>
<reference evidence="2" key="1">
    <citation type="submission" date="2017-06" db="EMBL/GenBank/DDBJ databases">
        <authorList>
            <person name="Kim H.J."/>
            <person name="Triplett B.A."/>
        </authorList>
    </citation>
    <scope>NUCLEOTIDE SEQUENCE [LARGE SCALE GENOMIC DNA]</scope>
    <source>
        <strain evidence="2">AU17325</strain>
    </source>
</reference>
<evidence type="ECO:0000313" key="2">
    <source>
        <dbReference type="EMBL" id="OXI47749.1"/>
    </source>
</evidence>
<gene>
    <name evidence="2" type="ORF">CFB84_11110</name>
    <name evidence="1" type="ORF">CFB84_43945</name>
</gene>